<keyword evidence="2" id="KW-0812">Transmembrane</keyword>
<gene>
    <name evidence="3" type="ORF">AVDCRST_MAG20-1956</name>
</gene>
<dbReference type="AlphaFoldDB" id="A0A6J4I8R1"/>
<reference evidence="3" key="1">
    <citation type="submission" date="2020-02" db="EMBL/GenBank/DDBJ databases">
        <authorList>
            <person name="Meier V. D."/>
        </authorList>
    </citation>
    <scope>NUCLEOTIDE SEQUENCE</scope>
    <source>
        <strain evidence="3">AVDCRST_MAG20</strain>
    </source>
</reference>
<feature type="region of interest" description="Disordered" evidence="1">
    <location>
        <begin position="1"/>
        <end position="22"/>
    </location>
</feature>
<protein>
    <submittedName>
        <fullName evidence="3">Uncharacterized protein</fullName>
    </submittedName>
</protein>
<organism evidence="3">
    <name type="scientific">uncultured Acidimicrobiales bacterium</name>
    <dbReference type="NCBI Taxonomy" id="310071"/>
    <lineage>
        <taxon>Bacteria</taxon>
        <taxon>Bacillati</taxon>
        <taxon>Actinomycetota</taxon>
        <taxon>Acidimicrobiia</taxon>
        <taxon>Acidimicrobiales</taxon>
        <taxon>environmental samples</taxon>
    </lineage>
</organism>
<evidence type="ECO:0000256" key="2">
    <source>
        <dbReference type="SAM" id="Phobius"/>
    </source>
</evidence>
<name>A0A6J4I8R1_9ACTN</name>
<keyword evidence="2" id="KW-1133">Transmembrane helix</keyword>
<sequence length="188" mass="19805">MATPEHPSHPADPAGGDGDVRDELPDDLDASGYVGPYTFPDNSRRRIPGVLYLLVGAACGLAWALAGDDAVLVNDGFLVVGLALSAFGAYCLLAGTRLGVDETEALVAATRTAGFAVGHASAQLGWRGLRSRPTWRILLYSAEEPPEQRGLVLVDGIDGEVLEHFVEDNPEDPAEWAELASPAGEADR</sequence>
<accession>A0A6J4I8R1</accession>
<evidence type="ECO:0000256" key="1">
    <source>
        <dbReference type="SAM" id="MobiDB-lite"/>
    </source>
</evidence>
<feature type="transmembrane region" description="Helical" evidence="2">
    <location>
        <begin position="72"/>
        <end position="93"/>
    </location>
</feature>
<keyword evidence="2" id="KW-0472">Membrane</keyword>
<evidence type="ECO:0000313" key="3">
    <source>
        <dbReference type="EMBL" id="CAA9245506.1"/>
    </source>
</evidence>
<proteinExistence type="predicted"/>
<feature type="transmembrane region" description="Helical" evidence="2">
    <location>
        <begin position="49"/>
        <end position="66"/>
    </location>
</feature>
<dbReference type="EMBL" id="CADCSY010000087">
    <property type="protein sequence ID" value="CAA9245506.1"/>
    <property type="molecule type" value="Genomic_DNA"/>
</dbReference>